<dbReference type="PROSITE" id="PS51257">
    <property type="entry name" value="PROKAR_LIPOPROTEIN"/>
    <property type="match status" value="1"/>
</dbReference>
<keyword evidence="1 2" id="KW-0732">Signal</keyword>
<dbReference type="EMBL" id="DVJN01000203">
    <property type="protein sequence ID" value="HIS93459.1"/>
    <property type="molecule type" value="Genomic_DNA"/>
</dbReference>
<protein>
    <submittedName>
        <fullName evidence="3">Extracellular solute-binding protein</fullName>
    </submittedName>
</protein>
<comment type="caution">
    <text evidence="3">The sequence shown here is derived from an EMBL/GenBank/DDBJ whole genome shotgun (WGS) entry which is preliminary data.</text>
</comment>
<organism evidence="3 4">
    <name type="scientific">Candidatus Alectryocaccomicrobium excrementavium</name>
    <dbReference type="NCBI Taxonomy" id="2840668"/>
    <lineage>
        <taxon>Bacteria</taxon>
        <taxon>Bacillati</taxon>
        <taxon>Bacillota</taxon>
        <taxon>Clostridia</taxon>
        <taxon>Candidatus Alectryocaccomicrobium</taxon>
    </lineage>
</organism>
<evidence type="ECO:0000313" key="4">
    <source>
        <dbReference type="Proteomes" id="UP000824140"/>
    </source>
</evidence>
<dbReference type="InterPro" id="IPR050490">
    <property type="entry name" value="Bact_solute-bd_prot1"/>
</dbReference>
<gene>
    <name evidence="3" type="ORF">IAA84_10620</name>
</gene>
<dbReference type="Proteomes" id="UP000824140">
    <property type="component" value="Unassembled WGS sequence"/>
</dbReference>
<dbReference type="PANTHER" id="PTHR43649">
    <property type="entry name" value="ARABINOSE-BINDING PROTEIN-RELATED"/>
    <property type="match status" value="1"/>
</dbReference>
<dbReference type="PANTHER" id="PTHR43649:SF33">
    <property type="entry name" value="POLYGALACTURONAN_RHAMNOGALACTURONAN-BINDING PROTEIN YTCQ"/>
    <property type="match status" value="1"/>
</dbReference>
<reference evidence="3" key="1">
    <citation type="submission" date="2020-10" db="EMBL/GenBank/DDBJ databases">
        <authorList>
            <person name="Gilroy R."/>
        </authorList>
    </citation>
    <scope>NUCLEOTIDE SEQUENCE</scope>
    <source>
        <strain evidence="3">13766</strain>
    </source>
</reference>
<proteinExistence type="predicted"/>
<feature type="signal peptide" evidence="2">
    <location>
        <begin position="1"/>
        <end position="21"/>
    </location>
</feature>
<dbReference type="Gene3D" id="3.40.190.10">
    <property type="entry name" value="Periplasmic binding protein-like II"/>
    <property type="match status" value="2"/>
</dbReference>
<reference evidence="3" key="2">
    <citation type="journal article" date="2021" name="PeerJ">
        <title>Extensive microbial diversity within the chicken gut microbiome revealed by metagenomics and culture.</title>
        <authorList>
            <person name="Gilroy R."/>
            <person name="Ravi A."/>
            <person name="Getino M."/>
            <person name="Pursley I."/>
            <person name="Horton D.L."/>
            <person name="Alikhan N.F."/>
            <person name="Baker D."/>
            <person name="Gharbi K."/>
            <person name="Hall N."/>
            <person name="Watson M."/>
            <person name="Adriaenssens E.M."/>
            <person name="Foster-Nyarko E."/>
            <person name="Jarju S."/>
            <person name="Secka A."/>
            <person name="Antonio M."/>
            <person name="Oren A."/>
            <person name="Chaudhuri R.R."/>
            <person name="La Ragione R."/>
            <person name="Hildebrand F."/>
            <person name="Pallen M.J."/>
        </authorList>
    </citation>
    <scope>NUCLEOTIDE SEQUENCE</scope>
    <source>
        <strain evidence="3">13766</strain>
    </source>
</reference>
<name>A0A9D1G1S2_9FIRM</name>
<sequence length="555" mass="62071">MTKKLFALVLALSLLSGCALAAPEYMNMDSELPIVKDGETVTIRLVSAQQDAYPSNPEDIWLWEYMRQAMNIDLQVEHVLQSAADERLNLMMVSGDLPDILVGFNLDTNELVRYGQVEGQLLDISPYLTEEYAPNMLKMFEQFPEILPLITAPDGGIYSVFGYISDVGHGPKLFIKESYLEEKGLAMPTTLDEFTEVLRAFKADYPDSTPLGGAENGSDPRAWLMTAMGYITTDNIGLSPALRNGEVVIPAADETYLEFLKLLNMYFNEGLISPDFFTLDSTAVNAQMAGGQNVASATGAPFLQLPNMEDYIQWSHAIPVTSEWNDTPIYVQGSTVNIGSMVFSANTEHPELLVRIADYFFSNEGGLYKWNGPWSQSEDTLGMIGGWTFEEGSNTVYYFEDVESGAYPSTFAAIVSTIAPWGTSEGFGYRKDLNDASHGSVWLMQEMAGLETVGKVYREDYGDDYWRMTRDENALPYLTAAYPYITYYSEDDALRINELSTILEPHIRTETAKFITNARPLEEFELYLTELKDLGVEELLDYYTAAYEAYLASMA</sequence>
<accession>A0A9D1G1S2</accession>
<evidence type="ECO:0000256" key="1">
    <source>
        <dbReference type="ARBA" id="ARBA00022729"/>
    </source>
</evidence>
<dbReference type="AlphaFoldDB" id="A0A9D1G1S2"/>
<evidence type="ECO:0000256" key="2">
    <source>
        <dbReference type="SAM" id="SignalP"/>
    </source>
</evidence>
<dbReference type="SUPFAM" id="SSF53850">
    <property type="entry name" value="Periplasmic binding protein-like II"/>
    <property type="match status" value="1"/>
</dbReference>
<feature type="chain" id="PRO_5038800636" evidence="2">
    <location>
        <begin position="22"/>
        <end position="555"/>
    </location>
</feature>
<evidence type="ECO:0000313" key="3">
    <source>
        <dbReference type="EMBL" id="HIS93459.1"/>
    </source>
</evidence>